<sequence>MKPLFSVLFLWSIFLSASADTGPAVLRSPPDAVNTELVISSLRQAKITPDNPLFSEFNDLAFDAMYNKNYTSAIKFFSENLLRYPSPQMIINYTDANLMMLTDSKNNPGGCTLSGRDLQTALRYYHSALITDNSVNLLSRDEKKNLTEKITCLEAFQKTPAPATFRCRILQSEP</sequence>
<evidence type="ECO:0000313" key="3">
    <source>
        <dbReference type="Proteomes" id="UP000032582"/>
    </source>
</evidence>
<feature type="chain" id="PRO_5002332681" evidence="1">
    <location>
        <begin position="20"/>
        <end position="174"/>
    </location>
</feature>
<dbReference type="PATRIC" id="fig|582.24.peg.3429"/>
<keyword evidence="1" id="KW-0732">Signal</keyword>
<dbReference type="Proteomes" id="UP000032582">
    <property type="component" value="Unassembled WGS sequence"/>
</dbReference>
<evidence type="ECO:0000256" key="1">
    <source>
        <dbReference type="SAM" id="SignalP"/>
    </source>
</evidence>
<proteinExistence type="predicted"/>
<gene>
    <name evidence="2" type="ORF">UA45_10885</name>
</gene>
<organism evidence="2 3">
    <name type="scientific">Morganella morganii</name>
    <name type="common">Proteus morganii</name>
    <dbReference type="NCBI Taxonomy" id="582"/>
    <lineage>
        <taxon>Bacteria</taxon>
        <taxon>Pseudomonadati</taxon>
        <taxon>Pseudomonadota</taxon>
        <taxon>Gammaproteobacteria</taxon>
        <taxon>Enterobacterales</taxon>
        <taxon>Morganellaceae</taxon>
        <taxon>Morganella</taxon>
    </lineage>
</organism>
<dbReference type="AlphaFoldDB" id="A0A0D8L768"/>
<evidence type="ECO:0000313" key="2">
    <source>
        <dbReference type="EMBL" id="KJF77722.1"/>
    </source>
</evidence>
<feature type="signal peptide" evidence="1">
    <location>
        <begin position="1"/>
        <end position="19"/>
    </location>
</feature>
<comment type="caution">
    <text evidence="2">The sequence shown here is derived from an EMBL/GenBank/DDBJ whole genome shotgun (WGS) entry which is preliminary data.</text>
</comment>
<reference evidence="2 3" key="1">
    <citation type="submission" date="2015-02" db="EMBL/GenBank/DDBJ databases">
        <title>Whole genome shotgun sequencing of cultured foodborne pathogen.</title>
        <authorList>
            <person name="Timme R."/>
            <person name="Allard M.W."/>
            <person name="Strain E."/>
            <person name="Evans P.S."/>
            <person name="Brown E."/>
        </authorList>
    </citation>
    <scope>NUCLEOTIDE SEQUENCE [LARGE SCALE GENOMIC DNA]</scope>
    <source>
        <strain evidence="2 3">GCSL-TSO-24</strain>
    </source>
</reference>
<name>A0A0D8L768_MORMO</name>
<accession>A0A0D8L768</accession>
<protein>
    <submittedName>
        <fullName evidence="2">Uncharacterized protein</fullName>
    </submittedName>
</protein>
<dbReference type="EMBL" id="JZSH01000112">
    <property type="protein sequence ID" value="KJF77722.1"/>
    <property type="molecule type" value="Genomic_DNA"/>
</dbReference>